<dbReference type="Gene3D" id="3.30.200.20">
    <property type="entry name" value="Phosphorylase Kinase, domain 1"/>
    <property type="match status" value="1"/>
</dbReference>
<evidence type="ECO:0000256" key="2">
    <source>
        <dbReference type="ARBA" id="ARBA00022679"/>
    </source>
</evidence>
<dbReference type="InterPro" id="IPR036322">
    <property type="entry name" value="WD40_repeat_dom_sf"/>
</dbReference>
<reference evidence="9 10" key="1">
    <citation type="submission" date="2019-02" db="EMBL/GenBank/DDBJ databases">
        <title>Deep-cultivation of Planctomycetes and their phenomic and genomic characterization uncovers novel biology.</title>
        <authorList>
            <person name="Wiegand S."/>
            <person name="Jogler M."/>
            <person name="Boedeker C."/>
            <person name="Pinto D."/>
            <person name="Vollmers J."/>
            <person name="Rivas-Marin E."/>
            <person name="Kohn T."/>
            <person name="Peeters S.H."/>
            <person name="Heuer A."/>
            <person name="Rast P."/>
            <person name="Oberbeckmann S."/>
            <person name="Bunk B."/>
            <person name="Jeske O."/>
            <person name="Meyerdierks A."/>
            <person name="Storesund J.E."/>
            <person name="Kallscheuer N."/>
            <person name="Luecker S."/>
            <person name="Lage O.M."/>
            <person name="Pohl T."/>
            <person name="Merkel B.J."/>
            <person name="Hornburger P."/>
            <person name="Mueller R.-W."/>
            <person name="Bruemmer F."/>
            <person name="Labrenz M."/>
            <person name="Spormann A.M."/>
            <person name="Op den Camp H."/>
            <person name="Overmann J."/>
            <person name="Amann R."/>
            <person name="Jetten M.S.M."/>
            <person name="Mascher T."/>
            <person name="Medema M.H."/>
            <person name="Devos D.P."/>
            <person name="Kaster A.-K."/>
            <person name="Ovreas L."/>
            <person name="Rohde M."/>
            <person name="Galperin M.Y."/>
            <person name="Jogler C."/>
        </authorList>
    </citation>
    <scope>NUCLEOTIDE SEQUENCE [LARGE SCALE GENOMIC DNA]</scope>
    <source>
        <strain evidence="9 10">Pan189</strain>
    </source>
</reference>
<dbReference type="InterPro" id="IPR011009">
    <property type="entry name" value="Kinase-like_dom_sf"/>
</dbReference>
<dbReference type="PANTHER" id="PTHR43289:SF34">
    <property type="entry name" value="SERINE_THREONINE-PROTEIN KINASE YBDM-RELATED"/>
    <property type="match status" value="1"/>
</dbReference>
<dbReference type="InterPro" id="IPR000719">
    <property type="entry name" value="Prot_kinase_dom"/>
</dbReference>
<dbReference type="PROSITE" id="PS50294">
    <property type="entry name" value="WD_REPEATS_REGION"/>
    <property type="match status" value="3"/>
</dbReference>
<evidence type="ECO:0000256" key="6">
    <source>
        <dbReference type="ARBA" id="ARBA00022840"/>
    </source>
</evidence>
<dbReference type="SUPFAM" id="SSF50998">
    <property type="entry name" value="Quinoprotein alcohol dehydrogenase-like"/>
    <property type="match status" value="1"/>
</dbReference>
<dbReference type="SMART" id="SM00220">
    <property type="entry name" value="S_TKc"/>
    <property type="match status" value="1"/>
</dbReference>
<dbReference type="CDD" id="cd14014">
    <property type="entry name" value="STKc_PknB_like"/>
    <property type="match status" value="1"/>
</dbReference>
<dbReference type="InterPro" id="IPR008271">
    <property type="entry name" value="Ser/Thr_kinase_AS"/>
</dbReference>
<dbReference type="InterPro" id="IPR019775">
    <property type="entry name" value="WD40_repeat_CS"/>
</dbReference>
<dbReference type="OrthoDB" id="500858at2"/>
<feature type="repeat" description="WD" evidence="7">
    <location>
        <begin position="734"/>
        <end position="765"/>
    </location>
</feature>
<keyword evidence="3" id="KW-0677">Repeat</keyword>
<dbReference type="InterPro" id="IPR015943">
    <property type="entry name" value="WD40/YVTN_repeat-like_dom_sf"/>
</dbReference>
<gene>
    <name evidence="9" type="primary">pknB_3</name>
    <name evidence="9" type="ORF">Pan189_22580</name>
</gene>
<protein>
    <submittedName>
        <fullName evidence="9">Serine/threonine-protein kinase PknB</fullName>
        <ecNumber evidence="9">2.7.11.1</ecNumber>
    </submittedName>
</protein>
<organism evidence="9 10">
    <name type="scientific">Stratiformator vulcanicus</name>
    <dbReference type="NCBI Taxonomy" id="2527980"/>
    <lineage>
        <taxon>Bacteria</taxon>
        <taxon>Pseudomonadati</taxon>
        <taxon>Planctomycetota</taxon>
        <taxon>Planctomycetia</taxon>
        <taxon>Planctomycetales</taxon>
        <taxon>Planctomycetaceae</taxon>
        <taxon>Stratiformator</taxon>
    </lineage>
</organism>
<dbReference type="InterPro" id="IPR001680">
    <property type="entry name" value="WD40_rpt"/>
</dbReference>
<dbReference type="AlphaFoldDB" id="A0A517R1V4"/>
<proteinExistence type="predicted"/>
<sequence>MAGNAASYDSKIEAKLDQITLDVMKRIERGETVDRAELLAQHSDLADELSEFFDDLESVDQQTRYLKSAIQGADSNRQVSLEEFRQAAVEAGTSTLDDFQFGAVIARGGMASVFRAWQKSLERPVAVKVIATDQFTSPADQALIQFEASATARLTHPHIVPIYEVGTVGRFHYFTMKLLERGSLADRIPEYVGNYRKIAELMAKLAEAVQYAHDRGILHRDLKPSNVLIDARDEPCITDFGLAGKIGGSDESFPGRIIGTPQYMAPEQAAGTEEVTTAADVYSLGMTLLELLTGTTPAFSDGKVTEGEDVMLRLPVAVKEKLKRVPRDLIAICGKCLRFQPERRYGSAADLAEDIKRWLGDFPVQARRATAATRLGKWAKRRPLAASFGLISIFSIVAAYAGISWQWQRALVERDRAESAFEVAERRNYINLIGLADREFELGNIAAAREALNDCDESLRRWEWHYLQSRTRGLFPKVVQSHETGLLCVDVSSKRGLVVGGSRGQLKLSAISGKGESAVLQDSTRDIHAVAFDDANDQLLDTRSTRYLRIWRGDGSELLAEKQLPWNRTESMSVDDSTGRGLMIGGSNPDQLPIFFQYATWDDGWEVELEISQSEPSSSTSGQLMPGADAAIIAVGTDLMLGGSNGALTSFSEVSAHQTPIRDIAIASPINRIASVSETETVIWSITGQEPLYSIPEGGVAVEFLDKGQRLAVAGSGRSIQLRDVSDGELVLSLRGHSDIVTALAFEPTSRTLLTASRDRTVRAWYGPVETSSVPSPLRQTTVALPHSDVLSLSGFQLDRTLLAIPSSGDIAVGVCRDGNVRVWDSELGSVIQTMAPAVEIENLAIAPTEQHVVLVRRDRVVELRTLPALKLVERVVPLDIEATQLNRGAYWDVAGDRLITSTGRTRVIHRIATGDSKEFFDEENFEIFGSVGSPDGQRFAATDERHNVLLIDGTLEVERVLNGPTGEVRVVKFSPDGKWIAAGGFDRNLYVWEIESGRRHVVAGGHGLSITDLAFSPDGSQIATSSQDEAVRLWDTLSGAMIRELRGHTGPVLRVRFTANGGRLRSFSKSEGEIAVSTWEIP</sequence>
<evidence type="ECO:0000256" key="7">
    <source>
        <dbReference type="PROSITE-ProRule" id="PRU00221"/>
    </source>
</evidence>
<evidence type="ECO:0000256" key="5">
    <source>
        <dbReference type="ARBA" id="ARBA00022777"/>
    </source>
</evidence>
<keyword evidence="1 7" id="KW-0853">WD repeat</keyword>
<dbReference type="SMART" id="SM00320">
    <property type="entry name" value="WD40"/>
    <property type="match status" value="9"/>
</dbReference>
<evidence type="ECO:0000313" key="10">
    <source>
        <dbReference type="Proteomes" id="UP000317318"/>
    </source>
</evidence>
<feature type="repeat" description="WD" evidence="7">
    <location>
        <begin position="962"/>
        <end position="1003"/>
    </location>
</feature>
<dbReference type="KEGG" id="svp:Pan189_22580"/>
<keyword evidence="2 9" id="KW-0808">Transferase</keyword>
<dbReference type="Gene3D" id="1.10.510.10">
    <property type="entry name" value="Transferase(Phosphotransferase) domain 1"/>
    <property type="match status" value="1"/>
</dbReference>
<dbReference type="PROSITE" id="PS00108">
    <property type="entry name" value="PROTEIN_KINASE_ST"/>
    <property type="match status" value="1"/>
</dbReference>
<dbReference type="Proteomes" id="UP000317318">
    <property type="component" value="Chromosome"/>
</dbReference>
<keyword evidence="5 9" id="KW-0418">Kinase</keyword>
<dbReference type="SUPFAM" id="SSF56112">
    <property type="entry name" value="Protein kinase-like (PK-like)"/>
    <property type="match status" value="1"/>
</dbReference>
<dbReference type="GO" id="GO:0005524">
    <property type="term" value="F:ATP binding"/>
    <property type="evidence" value="ECO:0007669"/>
    <property type="project" value="UniProtKB-KW"/>
</dbReference>
<evidence type="ECO:0000259" key="8">
    <source>
        <dbReference type="PROSITE" id="PS50011"/>
    </source>
</evidence>
<evidence type="ECO:0000256" key="1">
    <source>
        <dbReference type="ARBA" id="ARBA00022574"/>
    </source>
</evidence>
<dbReference type="PROSITE" id="PS50011">
    <property type="entry name" value="PROTEIN_KINASE_DOM"/>
    <property type="match status" value="1"/>
</dbReference>
<name>A0A517R1V4_9PLAN</name>
<dbReference type="EC" id="2.7.11.1" evidence="9"/>
<dbReference type="PROSITE" id="PS00678">
    <property type="entry name" value="WD_REPEATS_1"/>
    <property type="match status" value="1"/>
</dbReference>
<dbReference type="PANTHER" id="PTHR43289">
    <property type="entry name" value="MITOGEN-ACTIVATED PROTEIN KINASE KINASE KINASE 20-RELATED"/>
    <property type="match status" value="1"/>
</dbReference>
<keyword evidence="10" id="KW-1185">Reference proteome</keyword>
<evidence type="ECO:0000313" key="9">
    <source>
        <dbReference type="EMBL" id="QDT37875.1"/>
    </source>
</evidence>
<feature type="repeat" description="WD" evidence="7">
    <location>
        <begin position="1004"/>
        <end position="1045"/>
    </location>
</feature>
<feature type="domain" description="Protein kinase" evidence="8">
    <location>
        <begin position="99"/>
        <end position="359"/>
    </location>
</feature>
<dbReference type="PROSITE" id="PS50082">
    <property type="entry name" value="WD_REPEATS_2"/>
    <property type="match status" value="3"/>
</dbReference>
<accession>A0A517R1V4</accession>
<dbReference type="Gene3D" id="2.130.10.10">
    <property type="entry name" value="YVTN repeat-like/Quinoprotein amine dehydrogenase"/>
    <property type="match status" value="3"/>
</dbReference>
<dbReference type="CDD" id="cd00200">
    <property type="entry name" value="WD40"/>
    <property type="match status" value="1"/>
</dbReference>
<dbReference type="InterPro" id="IPR011047">
    <property type="entry name" value="Quinoprotein_ADH-like_sf"/>
</dbReference>
<evidence type="ECO:0000256" key="4">
    <source>
        <dbReference type="ARBA" id="ARBA00022741"/>
    </source>
</evidence>
<dbReference type="EMBL" id="CP036268">
    <property type="protein sequence ID" value="QDT37875.1"/>
    <property type="molecule type" value="Genomic_DNA"/>
</dbReference>
<dbReference type="Pfam" id="PF00400">
    <property type="entry name" value="WD40"/>
    <property type="match status" value="3"/>
</dbReference>
<keyword evidence="4" id="KW-0547">Nucleotide-binding</keyword>
<keyword evidence="6" id="KW-0067">ATP-binding</keyword>
<dbReference type="SUPFAM" id="SSF50978">
    <property type="entry name" value="WD40 repeat-like"/>
    <property type="match status" value="1"/>
</dbReference>
<dbReference type="GO" id="GO:0004674">
    <property type="term" value="F:protein serine/threonine kinase activity"/>
    <property type="evidence" value="ECO:0007669"/>
    <property type="project" value="UniProtKB-EC"/>
</dbReference>
<dbReference type="Pfam" id="PF00069">
    <property type="entry name" value="Pkinase"/>
    <property type="match status" value="1"/>
</dbReference>
<evidence type="ECO:0000256" key="3">
    <source>
        <dbReference type="ARBA" id="ARBA00022737"/>
    </source>
</evidence>
<dbReference type="RefSeq" id="WP_145363959.1">
    <property type="nucleotide sequence ID" value="NZ_CP036268.1"/>
</dbReference>